<dbReference type="Proteomes" id="UP001227101">
    <property type="component" value="Chromosome"/>
</dbReference>
<comment type="similarity">
    <text evidence="1 4">Belongs to the short-chain dehydrogenases/reductases (SDR) family.</text>
</comment>
<evidence type="ECO:0000259" key="5">
    <source>
        <dbReference type="SMART" id="SM00822"/>
    </source>
</evidence>
<evidence type="ECO:0000256" key="2">
    <source>
        <dbReference type="ARBA" id="ARBA00022857"/>
    </source>
</evidence>
<dbReference type="PANTHER" id="PTHR43391:SF14">
    <property type="entry name" value="DEHYDROGENASE_REDUCTASE SDR FAMILY PROTEIN 7-LIKE"/>
    <property type="match status" value="1"/>
</dbReference>
<dbReference type="PRINTS" id="PR00081">
    <property type="entry name" value="GDHRDH"/>
</dbReference>
<protein>
    <submittedName>
        <fullName evidence="6">SDR family oxidoreductase</fullName>
        <ecNumber evidence="6">1.-.-.-</ecNumber>
    </submittedName>
</protein>
<keyword evidence="2" id="KW-0521">NADP</keyword>
<dbReference type="RefSeq" id="WP_285457383.1">
    <property type="nucleotide sequence ID" value="NZ_CP127173.1"/>
</dbReference>
<gene>
    <name evidence="6" type="ORF">QP939_15040</name>
</gene>
<name>A0ABY8XVV7_9PSEU</name>
<dbReference type="Gene3D" id="3.40.50.720">
    <property type="entry name" value="NAD(P)-binding Rossmann-like Domain"/>
    <property type="match status" value="1"/>
</dbReference>
<dbReference type="EMBL" id="CP127173">
    <property type="protein sequence ID" value="WIV59827.1"/>
    <property type="molecule type" value="Genomic_DNA"/>
</dbReference>
<dbReference type="SUPFAM" id="SSF51735">
    <property type="entry name" value="NAD(P)-binding Rossmann-fold domains"/>
    <property type="match status" value="1"/>
</dbReference>
<proteinExistence type="inferred from homology"/>
<accession>A0ABY8XVV7</accession>
<keyword evidence="3 6" id="KW-0560">Oxidoreductase</keyword>
<dbReference type="GO" id="GO:0016491">
    <property type="term" value="F:oxidoreductase activity"/>
    <property type="evidence" value="ECO:0007669"/>
    <property type="project" value="UniProtKB-KW"/>
</dbReference>
<keyword evidence="7" id="KW-1185">Reference proteome</keyword>
<evidence type="ECO:0000256" key="1">
    <source>
        <dbReference type="ARBA" id="ARBA00006484"/>
    </source>
</evidence>
<dbReference type="SMART" id="SM00822">
    <property type="entry name" value="PKS_KR"/>
    <property type="match status" value="1"/>
</dbReference>
<dbReference type="Pfam" id="PF00106">
    <property type="entry name" value="adh_short"/>
    <property type="match status" value="1"/>
</dbReference>
<dbReference type="PRINTS" id="PR00080">
    <property type="entry name" value="SDRFAMILY"/>
</dbReference>
<feature type="domain" description="Ketoreductase" evidence="5">
    <location>
        <begin position="6"/>
        <end position="168"/>
    </location>
</feature>
<reference evidence="6 7" key="1">
    <citation type="submission" date="2023-06" db="EMBL/GenBank/DDBJ databases">
        <authorList>
            <person name="Oyuntsetseg B."/>
            <person name="Kim S.B."/>
        </authorList>
    </citation>
    <scope>NUCLEOTIDE SEQUENCE [LARGE SCALE GENOMIC DNA]</scope>
    <source>
        <strain evidence="6 7">2-2</strain>
    </source>
</reference>
<dbReference type="EC" id="1.-.-.-" evidence="6"/>
<dbReference type="CDD" id="cd05233">
    <property type="entry name" value="SDR_c"/>
    <property type="match status" value="1"/>
</dbReference>
<evidence type="ECO:0000313" key="7">
    <source>
        <dbReference type="Proteomes" id="UP001227101"/>
    </source>
</evidence>
<sequence length="245" mass="25814">MSFADKVALITGADGGIGAALAARLGAGGARLVLHSNNADGLAKLVADHGWPADQVLTSAHDVTDAEAVDAAVAAAVERFGRIDYLLNVAGVAYFGGILTTDVEMWRKTLDINLTGYFLTAHAVLPHMKEAGDGFVVNMSSIWGKRAAAPGAMLAYSVSKWGVEGLTKSLAAEARPWGVRVSSLVLDKVDTAFRTNMIPHVGDFTPEQLDRMLSAEDVADATVAVLTSSRRAHAATIELDAWQWA</sequence>
<dbReference type="PANTHER" id="PTHR43391">
    <property type="entry name" value="RETINOL DEHYDROGENASE-RELATED"/>
    <property type="match status" value="1"/>
</dbReference>
<dbReference type="InterPro" id="IPR036291">
    <property type="entry name" value="NAD(P)-bd_dom_sf"/>
</dbReference>
<organism evidence="6 7">
    <name type="scientific">Amycolatopsis nalaikhensis</name>
    <dbReference type="NCBI Taxonomy" id="715472"/>
    <lineage>
        <taxon>Bacteria</taxon>
        <taxon>Bacillati</taxon>
        <taxon>Actinomycetota</taxon>
        <taxon>Actinomycetes</taxon>
        <taxon>Pseudonocardiales</taxon>
        <taxon>Pseudonocardiaceae</taxon>
        <taxon>Amycolatopsis</taxon>
    </lineage>
</organism>
<dbReference type="InterPro" id="IPR057326">
    <property type="entry name" value="KR_dom"/>
</dbReference>
<evidence type="ECO:0000313" key="6">
    <source>
        <dbReference type="EMBL" id="WIV59827.1"/>
    </source>
</evidence>
<dbReference type="InterPro" id="IPR002347">
    <property type="entry name" value="SDR_fam"/>
</dbReference>
<evidence type="ECO:0000256" key="4">
    <source>
        <dbReference type="RuleBase" id="RU000363"/>
    </source>
</evidence>
<evidence type="ECO:0000256" key="3">
    <source>
        <dbReference type="ARBA" id="ARBA00023002"/>
    </source>
</evidence>